<evidence type="ECO:0000313" key="2">
    <source>
        <dbReference type="Proteomes" id="UP000887159"/>
    </source>
</evidence>
<dbReference type="EMBL" id="BMAU01021396">
    <property type="protein sequence ID" value="GFY31069.1"/>
    <property type="molecule type" value="Genomic_DNA"/>
</dbReference>
<dbReference type="AlphaFoldDB" id="A0A8X7BHX7"/>
<evidence type="ECO:0000313" key="1">
    <source>
        <dbReference type="EMBL" id="GFY31069.1"/>
    </source>
</evidence>
<protein>
    <submittedName>
        <fullName evidence="1">Uncharacterized protein</fullName>
    </submittedName>
</protein>
<organism evidence="1 2">
    <name type="scientific">Trichonephila clavipes</name>
    <name type="common">Golden silk orbweaver</name>
    <name type="synonym">Nephila clavipes</name>
    <dbReference type="NCBI Taxonomy" id="2585209"/>
    <lineage>
        <taxon>Eukaryota</taxon>
        <taxon>Metazoa</taxon>
        <taxon>Ecdysozoa</taxon>
        <taxon>Arthropoda</taxon>
        <taxon>Chelicerata</taxon>
        <taxon>Arachnida</taxon>
        <taxon>Araneae</taxon>
        <taxon>Araneomorphae</taxon>
        <taxon>Entelegynae</taxon>
        <taxon>Araneoidea</taxon>
        <taxon>Nephilidae</taxon>
        <taxon>Trichonephila</taxon>
    </lineage>
</organism>
<dbReference type="Proteomes" id="UP000887159">
    <property type="component" value="Unassembled WGS sequence"/>
</dbReference>
<comment type="caution">
    <text evidence="1">The sequence shown here is derived from an EMBL/GenBank/DDBJ whole genome shotgun (WGS) entry which is preliminary data.</text>
</comment>
<reference evidence="1" key="1">
    <citation type="submission" date="2020-08" db="EMBL/GenBank/DDBJ databases">
        <title>Multicomponent nature underlies the extraordinary mechanical properties of spider dragline silk.</title>
        <authorList>
            <person name="Kono N."/>
            <person name="Nakamura H."/>
            <person name="Mori M."/>
            <person name="Yoshida Y."/>
            <person name="Ohtoshi R."/>
            <person name="Malay A.D."/>
            <person name="Moran D.A.P."/>
            <person name="Tomita M."/>
            <person name="Numata K."/>
            <person name="Arakawa K."/>
        </authorList>
    </citation>
    <scope>NUCLEOTIDE SEQUENCE</scope>
</reference>
<accession>A0A8X7BHX7</accession>
<gene>
    <name evidence="1" type="ORF">TNCV_4359761</name>
</gene>
<sequence>MFRASDCRPEGLGSMPPNTLRVHTDYVLVKSVGPNVFWAESRVQECMGGSDAVRAAEAPEQSQARRLQHATYTASKRDTETIEAAKSRKRAVAERAQQRRLIFTKNTWGVFDKAAFEYDETLDYESHKLIKIEAMNKECRFCGALKWKEESASMCCLGGSSHNLNWRGQWRQCSYTTHPNHTK</sequence>
<name>A0A8X7BHX7_TRICX</name>
<keyword evidence="2" id="KW-1185">Reference proteome</keyword>
<proteinExistence type="predicted"/>